<evidence type="ECO:0000313" key="1">
    <source>
        <dbReference type="EMBL" id="KRT82457.1"/>
    </source>
</evidence>
<reference evidence="1 2" key="1">
    <citation type="submission" date="2015-09" db="EMBL/GenBank/DDBJ databases">
        <title>Draft genome of the scarab beetle Oryctes borbonicus.</title>
        <authorList>
            <person name="Meyer J.M."/>
            <person name="Markov G.V."/>
            <person name="Baskaran P."/>
            <person name="Herrmann M."/>
            <person name="Sommer R.J."/>
            <person name="Roedelsperger C."/>
        </authorList>
    </citation>
    <scope>NUCLEOTIDE SEQUENCE [LARGE SCALE GENOMIC DNA]</scope>
    <source>
        <strain evidence="1">OB123</strain>
        <tissue evidence="1">Whole animal</tissue>
    </source>
</reference>
<evidence type="ECO:0000313" key="2">
    <source>
        <dbReference type="Proteomes" id="UP000051574"/>
    </source>
</evidence>
<sequence>MLVLTSCTPFRNFFDSLHKMIKPNGQIFTTLFNDTFLRRSFYRQFKEGKCAQYVKPALIVANYTDKSDQYLSELLTDTGFQVELCHAASKSYQTENFRGNHVNDF</sequence>
<accession>A0A0T6B524</accession>
<dbReference type="OrthoDB" id="66144at2759"/>
<proteinExistence type="predicted"/>
<name>A0A0T6B524_9SCAR</name>
<dbReference type="AlphaFoldDB" id="A0A0T6B524"/>
<protein>
    <submittedName>
        <fullName evidence="1">Uncharacterized protein</fullName>
    </submittedName>
</protein>
<keyword evidence="2" id="KW-1185">Reference proteome</keyword>
<dbReference type="Proteomes" id="UP000051574">
    <property type="component" value="Unassembled WGS sequence"/>
</dbReference>
<gene>
    <name evidence="1" type="ORF">AMK59_3178</name>
</gene>
<dbReference type="EMBL" id="LJIG01009749">
    <property type="protein sequence ID" value="KRT82457.1"/>
    <property type="molecule type" value="Genomic_DNA"/>
</dbReference>
<organism evidence="1 2">
    <name type="scientific">Oryctes borbonicus</name>
    <dbReference type="NCBI Taxonomy" id="1629725"/>
    <lineage>
        <taxon>Eukaryota</taxon>
        <taxon>Metazoa</taxon>
        <taxon>Ecdysozoa</taxon>
        <taxon>Arthropoda</taxon>
        <taxon>Hexapoda</taxon>
        <taxon>Insecta</taxon>
        <taxon>Pterygota</taxon>
        <taxon>Neoptera</taxon>
        <taxon>Endopterygota</taxon>
        <taxon>Coleoptera</taxon>
        <taxon>Polyphaga</taxon>
        <taxon>Scarabaeiformia</taxon>
        <taxon>Scarabaeidae</taxon>
        <taxon>Dynastinae</taxon>
        <taxon>Oryctes</taxon>
    </lineage>
</organism>
<comment type="caution">
    <text evidence="1">The sequence shown here is derived from an EMBL/GenBank/DDBJ whole genome shotgun (WGS) entry which is preliminary data.</text>
</comment>